<dbReference type="GO" id="GO:0008168">
    <property type="term" value="F:methyltransferase activity"/>
    <property type="evidence" value="ECO:0007669"/>
    <property type="project" value="UniProtKB-KW"/>
</dbReference>
<dbReference type="CDD" id="cd02440">
    <property type="entry name" value="AdoMet_MTases"/>
    <property type="match status" value="1"/>
</dbReference>
<organism evidence="2 3">
    <name type="scientific">Sphingomonas changnyeongensis</name>
    <dbReference type="NCBI Taxonomy" id="2698679"/>
    <lineage>
        <taxon>Bacteria</taxon>
        <taxon>Pseudomonadati</taxon>
        <taxon>Pseudomonadota</taxon>
        <taxon>Alphaproteobacteria</taxon>
        <taxon>Sphingomonadales</taxon>
        <taxon>Sphingomonadaceae</taxon>
        <taxon>Sphingomonas</taxon>
    </lineage>
</organism>
<dbReference type="InterPro" id="IPR041698">
    <property type="entry name" value="Methyltransf_25"/>
</dbReference>
<dbReference type="GO" id="GO:0032259">
    <property type="term" value="P:methylation"/>
    <property type="evidence" value="ECO:0007669"/>
    <property type="project" value="UniProtKB-KW"/>
</dbReference>
<reference evidence="2 3" key="1">
    <citation type="submission" date="2020-01" db="EMBL/GenBank/DDBJ databases">
        <title>Sphingomonas sp. C33 whole genome sequece.</title>
        <authorList>
            <person name="Park C."/>
        </authorList>
    </citation>
    <scope>NUCLEOTIDE SEQUENCE [LARGE SCALE GENOMIC DNA]</scope>
    <source>
        <strain evidence="2 3">C33</strain>
    </source>
</reference>
<dbReference type="Gene3D" id="3.40.50.150">
    <property type="entry name" value="Vaccinia Virus protein VP39"/>
    <property type="match status" value="1"/>
</dbReference>
<accession>A0A7Z2NUK6</accession>
<name>A0A7Z2NUK6_9SPHN</name>
<dbReference type="SUPFAM" id="SSF53335">
    <property type="entry name" value="S-adenosyl-L-methionine-dependent methyltransferases"/>
    <property type="match status" value="1"/>
</dbReference>
<feature type="domain" description="Methyltransferase" evidence="1">
    <location>
        <begin position="64"/>
        <end position="163"/>
    </location>
</feature>
<dbReference type="EMBL" id="CP047895">
    <property type="protein sequence ID" value="QHL89694.1"/>
    <property type="molecule type" value="Genomic_DNA"/>
</dbReference>
<sequence>MSASTARRKWRIPGAAAFWRLPPVLFLRGFLKAPAMVGSIVPSSQRLIARVLAPVDWARVRLFVEYGPGVGTFTRPILDRLPADAVLIAIDPNPDFIDYLKREIADPRLCLVRGSAADVEQIIADLGHDAADYIVSGLPFSTLPEGVAARIAAATAAVLRPGGAFLVYQFSAKSLRWLAPAFPRIDRSVELWNVPPGFCFFGWKD</sequence>
<dbReference type="RefSeq" id="WP_160591181.1">
    <property type="nucleotide sequence ID" value="NZ_CP047895.1"/>
</dbReference>
<proteinExistence type="predicted"/>
<dbReference type="Proteomes" id="UP000464468">
    <property type="component" value="Chromosome"/>
</dbReference>
<dbReference type="Pfam" id="PF13649">
    <property type="entry name" value="Methyltransf_25"/>
    <property type="match status" value="1"/>
</dbReference>
<evidence type="ECO:0000313" key="2">
    <source>
        <dbReference type="EMBL" id="QHL89694.1"/>
    </source>
</evidence>
<dbReference type="KEGG" id="schy:GVO57_01215"/>
<dbReference type="InterPro" id="IPR029063">
    <property type="entry name" value="SAM-dependent_MTases_sf"/>
</dbReference>
<gene>
    <name evidence="2" type="ORF">GVO57_01215</name>
</gene>
<dbReference type="AlphaFoldDB" id="A0A7Z2NUK6"/>
<protein>
    <submittedName>
        <fullName evidence="2">Methyltransferase domain-containing protein</fullName>
    </submittedName>
</protein>
<evidence type="ECO:0000313" key="3">
    <source>
        <dbReference type="Proteomes" id="UP000464468"/>
    </source>
</evidence>
<evidence type="ECO:0000259" key="1">
    <source>
        <dbReference type="Pfam" id="PF13649"/>
    </source>
</evidence>
<keyword evidence="3" id="KW-1185">Reference proteome</keyword>
<keyword evidence="2" id="KW-0489">Methyltransferase</keyword>
<keyword evidence="2" id="KW-0808">Transferase</keyword>